<evidence type="ECO:0000256" key="7">
    <source>
        <dbReference type="ARBA" id="ARBA00022643"/>
    </source>
</evidence>
<dbReference type="Pfam" id="PF03060">
    <property type="entry name" value="NMO"/>
    <property type="match status" value="1"/>
</dbReference>
<evidence type="ECO:0000256" key="4">
    <source>
        <dbReference type="ARBA" id="ARBA00013457"/>
    </source>
</evidence>
<evidence type="ECO:0000313" key="12">
    <source>
        <dbReference type="EMBL" id="WIF96702.1"/>
    </source>
</evidence>
<name>A0ABY8UUI2_9BACI</name>
<keyword evidence="5" id="KW-0216">Detoxification</keyword>
<dbReference type="GO" id="GO:0004497">
    <property type="term" value="F:monooxygenase activity"/>
    <property type="evidence" value="ECO:0007669"/>
    <property type="project" value="UniProtKB-KW"/>
</dbReference>
<reference evidence="12 13" key="1">
    <citation type="submission" date="2023-05" db="EMBL/GenBank/DDBJ databases">
        <title>Comparative genomics reveals the evidence of polycyclic aromatic hydrocarbons degradation in moderately halophilic genus Pontibacillus.</title>
        <authorList>
            <person name="Yang H."/>
            <person name="Qian Z."/>
        </authorList>
    </citation>
    <scope>NUCLEOTIDE SEQUENCE [LARGE SCALE GENOMIC DNA]</scope>
    <source>
        <strain evidence="13">HN14</strain>
    </source>
</reference>
<evidence type="ECO:0000256" key="6">
    <source>
        <dbReference type="ARBA" id="ARBA00022630"/>
    </source>
</evidence>
<dbReference type="Proteomes" id="UP001236652">
    <property type="component" value="Chromosome"/>
</dbReference>
<gene>
    <name evidence="12" type="ORF">QNI29_13190</name>
</gene>
<evidence type="ECO:0000256" key="11">
    <source>
        <dbReference type="ARBA" id="ARBA00049401"/>
    </source>
</evidence>
<evidence type="ECO:0000256" key="8">
    <source>
        <dbReference type="ARBA" id="ARBA00023002"/>
    </source>
</evidence>
<evidence type="ECO:0000256" key="10">
    <source>
        <dbReference type="ARBA" id="ARBA00031155"/>
    </source>
</evidence>
<comment type="similarity">
    <text evidence="3">Belongs to the nitronate monooxygenase family. NMO class I subfamily.</text>
</comment>
<proteinExistence type="inferred from homology"/>
<comment type="cofactor">
    <cofactor evidence="1">
        <name>FMN</name>
        <dbReference type="ChEBI" id="CHEBI:58210"/>
    </cofactor>
</comment>
<evidence type="ECO:0000256" key="2">
    <source>
        <dbReference type="ARBA" id="ARBA00003535"/>
    </source>
</evidence>
<dbReference type="SUPFAM" id="SSF51412">
    <property type="entry name" value="Inosine monophosphate dehydrogenase (IMPDH)"/>
    <property type="match status" value="1"/>
</dbReference>
<evidence type="ECO:0000313" key="13">
    <source>
        <dbReference type="Proteomes" id="UP001236652"/>
    </source>
</evidence>
<evidence type="ECO:0000256" key="3">
    <source>
        <dbReference type="ARBA" id="ARBA00009881"/>
    </source>
</evidence>
<dbReference type="EMBL" id="CP126446">
    <property type="protein sequence ID" value="WIF96702.1"/>
    <property type="molecule type" value="Genomic_DNA"/>
</dbReference>
<comment type="catalytic activity">
    <reaction evidence="11">
        <text>3 propionate 3-nitronate + 3 O2 + H2O = 3 3-oxopropanoate + 2 nitrate + nitrite + H2O2 + 3 H(+)</text>
        <dbReference type="Rhea" id="RHEA:57332"/>
        <dbReference type="ChEBI" id="CHEBI:15377"/>
        <dbReference type="ChEBI" id="CHEBI:15378"/>
        <dbReference type="ChEBI" id="CHEBI:15379"/>
        <dbReference type="ChEBI" id="CHEBI:16240"/>
        <dbReference type="ChEBI" id="CHEBI:16301"/>
        <dbReference type="ChEBI" id="CHEBI:17632"/>
        <dbReference type="ChEBI" id="CHEBI:33190"/>
        <dbReference type="ChEBI" id="CHEBI:136067"/>
    </reaction>
</comment>
<evidence type="ECO:0000256" key="1">
    <source>
        <dbReference type="ARBA" id="ARBA00001917"/>
    </source>
</evidence>
<keyword evidence="7" id="KW-0288">FMN</keyword>
<dbReference type="RefSeq" id="WP_231416968.1">
    <property type="nucleotide sequence ID" value="NZ_CP126446.1"/>
</dbReference>
<keyword evidence="9 12" id="KW-0503">Monooxygenase</keyword>
<evidence type="ECO:0000256" key="5">
    <source>
        <dbReference type="ARBA" id="ARBA00022575"/>
    </source>
</evidence>
<dbReference type="InterPro" id="IPR013785">
    <property type="entry name" value="Aldolase_TIM"/>
</dbReference>
<keyword evidence="8" id="KW-0560">Oxidoreductase</keyword>
<protein>
    <recommendedName>
        <fullName evidence="4">Probable nitronate monooxygenase</fullName>
    </recommendedName>
    <alternativeName>
        <fullName evidence="10">Propionate 3-nitronate monooxygenase</fullName>
    </alternativeName>
</protein>
<comment type="function">
    <text evidence="2">Nitronate monooxygenase that uses molecular oxygen to catalyze the oxidative denitrification of alkyl nitronates. Acts on propionate 3-nitronate (P3N), the presumed physiological substrate. Probably functions in the detoxification of P3N, a metabolic poison produced by plants and fungi as a defense mechanism.</text>
</comment>
<dbReference type="InterPro" id="IPR004136">
    <property type="entry name" value="NMO"/>
</dbReference>
<keyword evidence="6" id="KW-0285">Flavoprotein</keyword>
<sequence length="356" mass="38573">MKNNNELRALLDIDYPIIQAPMAGGPTTPELISEVSNYGGLGMVGAGYLHTDQLTEQIGKVKRLTSRPFGVNLFIIDPPEVSEKEIESSSKALQYFRNKLNLKETSNDVSYKGNDLDRKIDVIISESVPICSFTFGLPPHEVTTRLKQKGIRVIGTATTVKEAIAVQQAGMDAVVAQGNEAGGHRGSFSKPEDSSGIGTMALVPQVCDHVTIPVIASGGVMDARGIAASHVLGAQGVQMGSAFLTTDESGAHSEHKAAILKANDDDTVVTKAFSGKWARGIRNEFTDYMGKESTSIAPYPIQNSLTKPIRTEAKKKENPQYMSLWAGQGLRLSQKVRVRELMDELVRGTEELIDWS</sequence>
<dbReference type="Gene3D" id="3.20.20.70">
    <property type="entry name" value="Aldolase class I"/>
    <property type="match status" value="1"/>
</dbReference>
<dbReference type="CDD" id="cd04730">
    <property type="entry name" value="NPD_like"/>
    <property type="match status" value="1"/>
</dbReference>
<organism evidence="12 13">
    <name type="scientific">Pontibacillus chungwhensis</name>
    <dbReference type="NCBI Taxonomy" id="265426"/>
    <lineage>
        <taxon>Bacteria</taxon>
        <taxon>Bacillati</taxon>
        <taxon>Bacillota</taxon>
        <taxon>Bacilli</taxon>
        <taxon>Bacillales</taxon>
        <taxon>Bacillaceae</taxon>
        <taxon>Pontibacillus</taxon>
    </lineage>
</organism>
<dbReference type="PANTHER" id="PTHR42747:SF3">
    <property type="entry name" value="NITRONATE MONOOXYGENASE-RELATED"/>
    <property type="match status" value="1"/>
</dbReference>
<accession>A0ABY8UUI2</accession>
<keyword evidence="13" id="KW-1185">Reference proteome</keyword>
<evidence type="ECO:0000256" key="9">
    <source>
        <dbReference type="ARBA" id="ARBA00023033"/>
    </source>
</evidence>
<dbReference type="PANTHER" id="PTHR42747">
    <property type="entry name" value="NITRONATE MONOOXYGENASE-RELATED"/>
    <property type="match status" value="1"/>
</dbReference>